<protein>
    <recommendedName>
        <fullName evidence="1">DUF5672 domain-containing protein</fullName>
    </recommendedName>
</protein>
<proteinExistence type="predicted"/>
<dbReference type="Pfam" id="PF18922">
    <property type="entry name" value="DUF5672"/>
    <property type="match status" value="1"/>
</dbReference>
<evidence type="ECO:0000259" key="1">
    <source>
        <dbReference type="Pfam" id="PF18922"/>
    </source>
</evidence>
<reference evidence="2" key="1">
    <citation type="submission" date="2020-06" db="EMBL/GenBank/DDBJ databases">
        <title>Lateral gene transfer of anion-conducting channel rhodopsins between green algae and giant viruses.</title>
        <authorList>
            <person name="Rozenberg A."/>
            <person name="Oppermann J."/>
            <person name="Wietek J."/>
            <person name="Fernandez Lahore R.G."/>
            <person name="Sandaa R.-A."/>
            <person name="Bratbak G."/>
            <person name="Hegemann P."/>
            <person name="Beja O."/>
        </authorList>
    </citation>
    <scope>NUCLEOTIDE SEQUENCE</scope>
    <source>
        <strain evidence="2">01B</strain>
    </source>
</reference>
<accession>A0A7M3UP72</accession>
<evidence type="ECO:0000313" key="2">
    <source>
        <dbReference type="EMBL" id="QOI90541.1"/>
    </source>
</evidence>
<dbReference type="InterPro" id="IPR043729">
    <property type="entry name" value="DUF5672"/>
</dbReference>
<organismHost>
    <name type="scientific">Pyramimonas plurioculata</name>
    <dbReference type="NCBI Taxonomy" id="36893"/>
</organismHost>
<organism evidence="2">
    <name type="scientific">Pyramimonas orientalis virus</name>
    <name type="common">PoV01</name>
    <dbReference type="NCBI Taxonomy" id="455367"/>
    <lineage>
        <taxon>Viruses</taxon>
        <taxon>Varidnaviria</taxon>
        <taxon>Bamfordvirae</taxon>
        <taxon>Nucleocytoviricota</taxon>
        <taxon>Megaviricetes</taxon>
        <taxon>Imitervirales</taxon>
        <taxon>Allomimiviridae</taxon>
        <taxon>Heliosvirus</taxon>
        <taxon>Heliosvirus raunefjordenense</taxon>
    </lineage>
</organism>
<gene>
    <name evidence="2" type="ORF">HWQ62_00410</name>
</gene>
<dbReference type="EMBL" id="MT663540">
    <property type="protein sequence ID" value="QOI90541.1"/>
    <property type="molecule type" value="Genomic_DNA"/>
</dbReference>
<sequence>MDTETQTYLYELLLDQIPKPPKNKTIWSNSPTRLGACIVEFREHPYMEAVLNNMCNVYGGTKVVLYIVHGIDNEQYIKRIVDKWDNVKLIKMDLHNIDIATYSTMLTSYDFYCNFKTEFILFFQTDSLIRKQIPDLFFEYKYVGAPWVGYPNDYPNNPHIRIGNKLVGNGGFSLRNVEKMKDICKNNTFTNIAEDVFITNHLLDSDIPTVAIANQFSVEMIPHDDPVGMHQIWKFIPFQKVKQLLKPIIDQ</sequence>
<name>A0A7M3UP72_POV01</name>
<feature type="domain" description="DUF5672" evidence="1">
    <location>
        <begin position="98"/>
        <end position="230"/>
    </location>
</feature>